<dbReference type="OrthoDB" id="6980452at2"/>
<dbReference type="Proteomes" id="UP000050852">
    <property type="component" value="Unassembled WGS sequence"/>
</dbReference>
<reference evidence="2 3" key="1">
    <citation type="submission" date="2015-02" db="EMBL/GenBank/DDBJ databases">
        <title>Two Pseudomonas sp. nov., isolated from raw milk.</title>
        <authorList>
            <person name="Wenning M."/>
            <person name="von Neubeck M."/>
            <person name="Huptas C."/>
            <person name="Scherer S."/>
        </authorList>
    </citation>
    <scope>NUCLEOTIDE SEQUENCE [LARGE SCALE GENOMIC DNA]</scope>
    <source>
        <strain evidence="2 3">DSM 29164</strain>
    </source>
</reference>
<evidence type="ECO:0000313" key="2">
    <source>
        <dbReference type="EMBL" id="KRP68656.1"/>
    </source>
</evidence>
<evidence type="ECO:0008006" key="4">
    <source>
        <dbReference type="Google" id="ProtNLM"/>
    </source>
</evidence>
<dbReference type="EMBL" id="JYLN01000016">
    <property type="protein sequence ID" value="KRP68656.1"/>
    <property type="molecule type" value="Genomic_DNA"/>
</dbReference>
<keyword evidence="1" id="KW-0472">Membrane</keyword>
<keyword evidence="1" id="KW-1133">Transmembrane helix</keyword>
<proteinExistence type="predicted"/>
<dbReference type="PATRIC" id="fig|1615673.3.peg.740"/>
<evidence type="ECO:0000256" key="1">
    <source>
        <dbReference type="SAM" id="Phobius"/>
    </source>
</evidence>
<dbReference type="AlphaFoldDB" id="A0A0R3A5I6"/>
<comment type="caution">
    <text evidence="2">The sequence shown here is derived from an EMBL/GenBank/DDBJ whole genome shotgun (WGS) entry which is preliminary data.</text>
</comment>
<sequence>MEARVAKLETHVEYIRRDLDEVRGDVKIIKNRLAYFAGASLVIVAILAWVVNNRFDQVLQLLTK</sequence>
<keyword evidence="1" id="KW-0812">Transmembrane</keyword>
<organism evidence="2 3">
    <name type="scientific">Pseudomonas paralactis</name>
    <dbReference type="NCBI Taxonomy" id="1615673"/>
    <lineage>
        <taxon>Bacteria</taxon>
        <taxon>Pseudomonadati</taxon>
        <taxon>Pseudomonadota</taxon>
        <taxon>Gammaproteobacteria</taxon>
        <taxon>Pseudomonadales</taxon>
        <taxon>Pseudomonadaceae</taxon>
        <taxon>Pseudomonas</taxon>
    </lineage>
</organism>
<gene>
    <name evidence="2" type="ORF">TX23_25630</name>
</gene>
<accession>A0A0R3A5I6</accession>
<evidence type="ECO:0000313" key="3">
    <source>
        <dbReference type="Proteomes" id="UP000050852"/>
    </source>
</evidence>
<protein>
    <recommendedName>
        <fullName evidence="4">Hemolysin XhlA</fullName>
    </recommendedName>
</protein>
<feature type="transmembrane region" description="Helical" evidence="1">
    <location>
        <begin position="33"/>
        <end position="51"/>
    </location>
</feature>
<name>A0A0R3A5I6_9PSED</name>